<comment type="caution">
    <text evidence="2">The sequence shown here is derived from an EMBL/GenBank/DDBJ whole genome shotgun (WGS) entry which is preliminary data.</text>
</comment>
<dbReference type="PROSITE" id="PS51186">
    <property type="entry name" value="GNAT"/>
    <property type="match status" value="1"/>
</dbReference>
<accession>A0AA42IZV2</accession>
<dbReference type="Pfam" id="PF00583">
    <property type="entry name" value="Acetyltransf_1"/>
    <property type="match status" value="1"/>
</dbReference>
<organism evidence="2 3">
    <name type="scientific">Holtiella tumoricola</name>
    <dbReference type="NCBI Taxonomy" id="3018743"/>
    <lineage>
        <taxon>Bacteria</taxon>
        <taxon>Bacillati</taxon>
        <taxon>Bacillota</taxon>
        <taxon>Clostridia</taxon>
        <taxon>Lachnospirales</taxon>
        <taxon>Cellulosilyticaceae</taxon>
        <taxon>Holtiella</taxon>
    </lineage>
</organism>
<evidence type="ECO:0000313" key="3">
    <source>
        <dbReference type="Proteomes" id="UP001169242"/>
    </source>
</evidence>
<evidence type="ECO:0000259" key="1">
    <source>
        <dbReference type="PROSITE" id="PS51186"/>
    </source>
</evidence>
<gene>
    <name evidence="2" type="ORF">PBV87_02920</name>
</gene>
<dbReference type="SUPFAM" id="SSF55729">
    <property type="entry name" value="Acyl-CoA N-acyltransferases (Nat)"/>
    <property type="match status" value="1"/>
</dbReference>
<keyword evidence="3" id="KW-1185">Reference proteome</keyword>
<dbReference type="AlphaFoldDB" id="A0AA42IZV2"/>
<dbReference type="Proteomes" id="UP001169242">
    <property type="component" value="Unassembled WGS sequence"/>
</dbReference>
<dbReference type="RefSeq" id="WP_271011086.1">
    <property type="nucleotide sequence ID" value="NZ_JAQIFT010000013.1"/>
</dbReference>
<dbReference type="Gene3D" id="3.40.630.30">
    <property type="match status" value="1"/>
</dbReference>
<dbReference type="InterPro" id="IPR000182">
    <property type="entry name" value="GNAT_dom"/>
</dbReference>
<name>A0AA42IZV2_9FIRM</name>
<dbReference type="InterPro" id="IPR016181">
    <property type="entry name" value="Acyl_CoA_acyltransferase"/>
</dbReference>
<evidence type="ECO:0000313" key="2">
    <source>
        <dbReference type="EMBL" id="MDA3730458.1"/>
    </source>
</evidence>
<sequence>MIYYNDEKLLIRSMRESDGDVFYNTYLSYNWHPERKTYNNYYKEQETGKRKVFIAEYENQVAGICTLVLEPTEGPFGGKGMPEIVDLCVFFHLHHMGIGNKLLDVVEAEAFKLSNEVYLAVGVHSGYGIAQRMYIKRGYIPDGTGVWYQNKQLEQYAVCCNDDDLLLFLSKKLTVS</sequence>
<dbReference type="GO" id="GO:0016747">
    <property type="term" value="F:acyltransferase activity, transferring groups other than amino-acyl groups"/>
    <property type="evidence" value="ECO:0007669"/>
    <property type="project" value="InterPro"/>
</dbReference>
<dbReference type="EMBL" id="JAQIFT010000013">
    <property type="protein sequence ID" value="MDA3730458.1"/>
    <property type="molecule type" value="Genomic_DNA"/>
</dbReference>
<protein>
    <submittedName>
        <fullName evidence="2">GNAT family N-acetyltransferase</fullName>
    </submittedName>
</protein>
<reference evidence="2" key="1">
    <citation type="journal article" date="2023" name="Int. J. Syst. Evol. Microbiol.">
        <title>&lt;i&gt;Holtiella tumoricola&lt;/i&gt; gen. nov. sp. nov., isolated from a human clinical sample.</title>
        <authorList>
            <person name="Allen-Vercoe E."/>
            <person name="Daigneault M.C."/>
            <person name="Vancuren S.J."/>
            <person name="Cochrane K."/>
            <person name="O'Neal L.L."/>
            <person name="Sankaranarayanan K."/>
            <person name="Lawson P.A."/>
        </authorList>
    </citation>
    <scope>NUCLEOTIDE SEQUENCE</scope>
    <source>
        <strain evidence="2">CC70A</strain>
    </source>
</reference>
<proteinExistence type="predicted"/>
<dbReference type="CDD" id="cd04301">
    <property type="entry name" value="NAT_SF"/>
    <property type="match status" value="1"/>
</dbReference>
<feature type="domain" description="N-acetyltransferase" evidence="1">
    <location>
        <begin position="9"/>
        <end position="174"/>
    </location>
</feature>